<organism evidence="11 12">
    <name type="scientific">Eremothecium gossypii (strain ATCC 10895 / CBS 109.51 / FGSC 9923 / NRRL Y-1056)</name>
    <name type="common">Yeast</name>
    <name type="synonym">Ashbya gossypii</name>
    <dbReference type="NCBI Taxonomy" id="284811"/>
    <lineage>
        <taxon>Eukaryota</taxon>
        <taxon>Fungi</taxon>
        <taxon>Dikarya</taxon>
        <taxon>Ascomycota</taxon>
        <taxon>Saccharomycotina</taxon>
        <taxon>Saccharomycetes</taxon>
        <taxon>Saccharomycetales</taxon>
        <taxon>Saccharomycetaceae</taxon>
        <taxon>Eremothecium</taxon>
    </lineage>
</organism>
<dbReference type="KEGG" id="ago:AGOS_AEL120W"/>
<dbReference type="CDD" id="cd00180">
    <property type="entry name" value="PKc"/>
    <property type="match status" value="1"/>
</dbReference>
<dbReference type="SUPFAM" id="SSF56112">
    <property type="entry name" value="Protein kinase-like (PK-like)"/>
    <property type="match status" value="1"/>
</dbReference>
<dbReference type="PROSITE" id="PS00108">
    <property type="entry name" value="PROTEIN_KINASE_ST"/>
    <property type="match status" value="1"/>
</dbReference>
<dbReference type="HOGENOM" id="CLU_010370_0_0_1"/>
<accession>Q757Y0</accession>
<reference evidence="11 12" key="1">
    <citation type="journal article" date="2004" name="Science">
        <title>The Ashbya gossypii genome as a tool for mapping the ancient Saccharomyces cerevisiae genome.</title>
        <authorList>
            <person name="Dietrich F.S."/>
            <person name="Voegeli S."/>
            <person name="Brachat S."/>
            <person name="Lerch A."/>
            <person name="Gates K."/>
            <person name="Steiner S."/>
            <person name="Mohr C."/>
            <person name="Pohlmann R."/>
            <person name="Luedi P."/>
            <person name="Choi S."/>
            <person name="Wing R.A."/>
            <person name="Flavier A."/>
            <person name="Gaffney T.D."/>
            <person name="Philippsen P."/>
        </authorList>
    </citation>
    <scope>NUCLEOTIDE SEQUENCE [LARGE SCALE GENOMIC DNA]</scope>
    <source>
        <strain evidence="12">ATCC 10895 / CBS 109.51 / FGSC 9923 / NRRL Y-1056</strain>
    </source>
</reference>
<evidence type="ECO:0000259" key="10">
    <source>
        <dbReference type="PROSITE" id="PS50011"/>
    </source>
</evidence>
<keyword evidence="6" id="KW-0067">ATP-binding</keyword>
<sequence>MSNTYNVNPGLKRRDAPTLLQRNFAERVSVDTLISGEAGPPDEGGSDGGEHNDEDEDTIYFKPKKIYRMEQESGSRQTLVRVYSETERSNFNEVTGKRMFDDWKYRPLYYHEEETRPRCEGVGSVSAGSVRWGDMQDEYVPDLDFAAAVKAWQAEELKEEMPMTRYQLWSEDESDFNLDSASSSMIIESSHAQVSPIPFPSSTGKSPVSAAHSLLTLNKALGNRVGSRVFSPSNLESKAKHRSMYEWGSLLSISSATSIGDKFTQDDIRAITRKIPDDFLSLPYTQRKKILMDIAPDKDYKAIMSVFKKYSLVSSSSFTHLSNHGSRRSRHGSMASQYLSSFTPSSASFKPDERGSIVLGHRLGKIIGFGAWGMIRDCYDVKQSFVISPSESQPPASHAMKIVRFKNNQKVKEHALREIAIWKKLHHPNILELINWKQEEDYAAYYLTEKIQDGTLYDLVSTWGESDGSTIPLDQRCKLTIALALQLISALKYMHSKYIVHADVKLENCLLEKTGSQSWKLYLCDFGMSCQYGKPRNDNEELYSPDEGMDFSPAERKGLKNKRRPSLSKSSSQGVLKPLTKLQKIIRSKQQTHDDTPLGITSFPKQYGPSLTSTTMSSSSVWKQASPAGSSSKLDKTGRSGTSEEHDAATKAVEPHSHIGSLPYAAPELIDPCPPPLGPSADIWASGVTMYTMLTGKLPFKHDYEPRLRAMISSGKYDTELLRSVCNISENGLAPQGPGPAFGGLYAAVCGCLTKSMVHRWELSEVDNTLRNE</sequence>
<dbReference type="GO" id="GO:0004674">
    <property type="term" value="F:protein serine/threonine kinase activity"/>
    <property type="evidence" value="ECO:0000318"/>
    <property type="project" value="GO_Central"/>
</dbReference>
<dbReference type="GO" id="GO:0005524">
    <property type="term" value="F:ATP binding"/>
    <property type="evidence" value="ECO:0007669"/>
    <property type="project" value="UniProtKB-KW"/>
</dbReference>
<dbReference type="Proteomes" id="UP000000591">
    <property type="component" value="Chromosome V"/>
</dbReference>
<dbReference type="InterPro" id="IPR008271">
    <property type="entry name" value="Ser/Thr_kinase_AS"/>
</dbReference>
<keyword evidence="3" id="KW-0808">Transferase</keyword>
<feature type="region of interest" description="Disordered" evidence="9">
    <location>
        <begin position="30"/>
        <end position="57"/>
    </location>
</feature>
<name>Q757Y0_EREGS</name>
<protein>
    <recommendedName>
        <fullName evidence="1">non-specific serine/threonine protein kinase</fullName>
        <ecNumber evidence="1">2.7.11.1</ecNumber>
    </recommendedName>
</protein>
<reference evidence="12" key="2">
    <citation type="journal article" date="2013" name="G3 (Bethesda)">
        <title>Genomes of Ashbya fungi isolated from insects reveal four mating-type loci, numerous translocations, lack of transposons, and distinct gene duplications.</title>
        <authorList>
            <person name="Dietrich F.S."/>
            <person name="Voegeli S."/>
            <person name="Kuo S."/>
            <person name="Philippsen P."/>
        </authorList>
    </citation>
    <scope>GENOME REANNOTATION</scope>
    <source>
        <strain evidence="12">ATCC 10895 / CBS 109.51 / FGSC 9923 / NRRL Y-1056</strain>
    </source>
</reference>
<feature type="region of interest" description="Disordered" evidence="9">
    <location>
        <begin position="541"/>
        <end position="575"/>
    </location>
</feature>
<dbReference type="InterPro" id="IPR000719">
    <property type="entry name" value="Prot_kinase_dom"/>
</dbReference>
<feature type="compositionally biased region" description="Polar residues" evidence="9">
    <location>
        <begin position="621"/>
        <end position="632"/>
    </location>
</feature>
<dbReference type="Gene3D" id="1.10.510.10">
    <property type="entry name" value="Transferase(Phosphotransferase) domain 1"/>
    <property type="match status" value="2"/>
</dbReference>
<feature type="domain" description="Protein kinase" evidence="10">
    <location>
        <begin position="361"/>
        <end position="773"/>
    </location>
</feature>
<gene>
    <name evidence="11" type="ORF">AGOS_AEL120W</name>
</gene>
<evidence type="ECO:0000256" key="8">
    <source>
        <dbReference type="ARBA" id="ARBA00048679"/>
    </source>
</evidence>
<evidence type="ECO:0000256" key="7">
    <source>
        <dbReference type="ARBA" id="ARBA00047899"/>
    </source>
</evidence>
<feature type="compositionally biased region" description="Low complexity" evidence="9">
    <location>
        <begin position="610"/>
        <end position="620"/>
    </location>
</feature>
<dbReference type="InParanoid" id="Q757Y0"/>
<dbReference type="RefSeq" id="NP_984741.1">
    <property type="nucleotide sequence ID" value="NM_210095.2"/>
</dbReference>
<evidence type="ECO:0000313" key="11">
    <source>
        <dbReference type="EMBL" id="AAS52565.1"/>
    </source>
</evidence>
<dbReference type="PANTHER" id="PTHR24343:SF572">
    <property type="entry name" value="FATTY ACYL-COA SYNTHETASE AND RNA PROCESSING-ASSOCIATED KINASE 1-RELATED"/>
    <property type="match status" value="1"/>
</dbReference>
<keyword evidence="5" id="KW-0418">Kinase</keyword>
<evidence type="ECO:0000256" key="9">
    <source>
        <dbReference type="SAM" id="MobiDB-lite"/>
    </source>
</evidence>
<dbReference type="Pfam" id="PF00069">
    <property type="entry name" value="Pkinase"/>
    <property type="match status" value="2"/>
</dbReference>
<dbReference type="FunCoup" id="Q757Y0">
    <property type="interactions" value="294"/>
</dbReference>
<evidence type="ECO:0000256" key="2">
    <source>
        <dbReference type="ARBA" id="ARBA00022527"/>
    </source>
</evidence>
<proteinExistence type="predicted"/>
<dbReference type="PIRSF" id="PIRSF000610">
    <property type="entry name" value="Ser/Thr_PK_YKL171w_prd"/>
    <property type="match status" value="1"/>
</dbReference>
<dbReference type="STRING" id="284811.Q757Y0"/>
<dbReference type="PROSITE" id="PS50011">
    <property type="entry name" value="PROTEIN_KINASE_DOM"/>
    <property type="match status" value="1"/>
</dbReference>
<feature type="compositionally biased region" description="Basic and acidic residues" evidence="9">
    <location>
        <begin position="633"/>
        <end position="656"/>
    </location>
</feature>
<keyword evidence="4" id="KW-0547">Nucleotide-binding</keyword>
<dbReference type="GO" id="GO:0005938">
    <property type="term" value="C:cell cortex"/>
    <property type="evidence" value="ECO:0000318"/>
    <property type="project" value="GO_Central"/>
</dbReference>
<dbReference type="AlphaFoldDB" id="Q757Y0"/>
<keyword evidence="2" id="KW-0723">Serine/threonine-protein kinase</keyword>
<dbReference type="EC" id="2.7.11.1" evidence="1"/>
<evidence type="ECO:0000256" key="3">
    <source>
        <dbReference type="ARBA" id="ARBA00022679"/>
    </source>
</evidence>
<evidence type="ECO:0000313" key="12">
    <source>
        <dbReference type="Proteomes" id="UP000000591"/>
    </source>
</evidence>
<dbReference type="PANTHER" id="PTHR24343">
    <property type="entry name" value="SERINE/THREONINE KINASE"/>
    <property type="match status" value="1"/>
</dbReference>
<dbReference type="GeneID" id="4620928"/>
<dbReference type="InterPro" id="IPR016241">
    <property type="entry name" value="Nnk1"/>
</dbReference>
<evidence type="ECO:0000256" key="4">
    <source>
        <dbReference type="ARBA" id="ARBA00022741"/>
    </source>
</evidence>
<dbReference type="InterPro" id="IPR011009">
    <property type="entry name" value="Kinase-like_dom_sf"/>
</dbReference>
<dbReference type="eggNOG" id="KOG0032">
    <property type="taxonomic scope" value="Eukaryota"/>
</dbReference>
<evidence type="ECO:0000256" key="5">
    <source>
        <dbReference type="ARBA" id="ARBA00022777"/>
    </source>
</evidence>
<keyword evidence="12" id="KW-1185">Reference proteome</keyword>
<evidence type="ECO:0000256" key="6">
    <source>
        <dbReference type="ARBA" id="ARBA00022840"/>
    </source>
</evidence>
<comment type="catalytic activity">
    <reaction evidence="8">
        <text>L-seryl-[protein] + ATP = O-phospho-L-seryl-[protein] + ADP + H(+)</text>
        <dbReference type="Rhea" id="RHEA:17989"/>
        <dbReference type="Rhea" id="RHEA-COMP:9863"/>
        <dbReference type="Rhea" id="RHEA-COMP:11604"/>
        <dbReference type="ChEBI" id="CHEBI:15378"/>
        <dbReference type="ChEBI" id="CHEBI:29999"/>
        <dbReference type="ChEBI" id="CHEBI:30616"/>
        <dbReference type="ChEBI" id="CHEBI:83421"/>
        <dbReference type="ChEBI" id="CHEBI:456216"/>
        <dbReference type="EC" id="2.7.11.1"/>
    </reaction>
</comment>
<dbReference type="OMA" id="YAMYCLT"/>
<feature type="region of interest" description="Disordered" evidence="9">
    <location>
        <begin position="587"/>
        <end position="656"/>
    </location>
</feature>
<dbReference type="EMBL" id="AE016818">
    <property type="protein sequence ID" value="AAS52565.1"/>
    <property type="molecule type" value="Genomic_DNA"/>
</dbReference>
<comment type="catalytic activity">
    <reaction evidence="7">
        <text>L-threonyl-[protein] + ATP = O-phospho-L-threonyl-[protein] + ADP + H(+)</text>
        <dbReference type="Rhea" id="RHEA:46608"/>
        <dbReference type="Rhea" id="RHEA-COMP:11060"/>
        <dbReference type="Rhea" id="RHEA-COMP:11605"/>
        <dbReference type="ChEBI" id="CHEBI:15378"/>
        <dbReference type="ChEBI" id="CHEBI:30013"/>
        <dbReference type="ChEBI" id="CHEBI:30616"/>
        <dbReference type="ChEBI" id="CHEBI:61977"/>
        <dbReference type="ChEBI" id="CHEBI:456216"/>
        <dbReference type="EC" id="2.7.11.1"/>
    </reaction>
</comment>
<dbReference type="OrthoDB" id="4062651at2759"/>
<dbReference type="SMART" id="SM00220">
    <property type="entry name" value="S_TKc"/>
    <property type="match status" value="1"/>
</dbReference>
<evidence type="ECO:0000256" key="1">
    <source>
        <dbReference type="ARBA" id="ARBA00012513"/>
    </source>
</evidence>